<proteinExistence type="predicted"/>
<dbReference type="AlphaFoldDB" id="A0A7X9P1G9"/>
<dbReference type="InterPro" id="IPR013784">
    <property type="entry name" value="Carb-bd-like_fold"/>
</dbReference>
<comment type="caution">
    <text evidence="1">The sequence shown here is derived from an EMBL/GenBank/DDBJ whole genome shotgun (WGS) entry which is preliminary data.</text>
</comment>
<dbReference type="Gene3D" id="2.60.40.1120">
    <property type="entry name" value="Carboxypeptidase-like, regulatory domain"/>
    <property type="match status" value="1"/>
</dbReference>
<sequence>MRYFRAFLFFLIIALSLQCEVPKPYGDLYVLIRDESGNLVKDCQVTIYSSYDDFINEVNEIQGPHVTDENGRAFFLNLSKGTYYVAAKYDGTNVEKNNLLVSSEIEVLASEVGFRNSITVIIWDSFLSNMVDAEGKRWAYSQFIDVTTGETREVPECLQDDELVFYRNGNFEYISKEKNCDETIDDNFVGTFSPVSNGSFIIIKDTLEQTRFGLYIVSASKSQMIAQYGPDFIVYDNIVSN</sequence>
<evidence type="ECO:0000313" key="2">
    <source>
        <dbReference type="Proteomes" id="UP000576082"/>
    </source>
</evidence>
<dbReference type="Proteomes" id="UP000576082">
    <property type="component" value="Unassembled WGS sequence"/>
</dbReference>
<keyword evidence="2" id="KW-1185">Reference proteome</keyword>
<dbReference type="EMBL" id="JABANE010000003">
    <property type="protein sequence ID" value="NME66642.1"/>
    <property type="molecule type" value="Genomic_DNA"/>
</dbReference>
<dbReference type="SUPFAM" id="SSF49452">
    <property type="entry name" value="Starch-binding domain-like"/>
    <property type="match status" value="1"/>
</dbReference>
<evidence type="ECO:0000313" key="1">
    <source>
        <dbReference type="EMBL" id="NME66642.1"/>
    </source>
</evidence>
<organism evidence="1 2">
    <name type="scientific">Flammeovirga aprica JL-4</name>
    <dbReference type="NCBI Taxonomy" id="694437"/>
    <lineage>
        <taxon>Bacteria</taxon>
        <taxon>Pseudomonadati</taxon>
        <taxon>Bacteroidota</taxon>
        <taxon>Cytophagia</taxon>
        <taxon>Cytophagales</taxon>
        <taxon>Flammeovirgaceae</taxon>
        <taxon>Flammeovirga</taxon>
    </lineage>
</organism>
<keyword evidence="1" id="KW-0645">Protease</keyword>
<keyword evidence="1" id="KW-0121">Carboxypeptidase</keyword>
<accession>A0A7X9P1G9</accession>
<reference evidence="1 2" key="1">
    <citation type="submission" date="2020-04" db="EMBL/GenBank/DDBJ databases">
        <title>Flammeovirga sp. SR4, a novel species isolated from seawater.</title>
        <authorList>
            <person name="Wang X."/>
        </authorList>
    </citation>
    <scope>NUCLEOTIDE SEQUENCE [LARGE SCALE GENOMIC DNA]</scope>
    <source>
        <strain evidence="1 2">ATCC 23126</strain>
    </source>
</reference>
<protein>
    <submittedName>
        <fullName evidence="1">Carboxypeptidase regulatory-like domain-containing protein</fullName>
    </submittedName>
</protein>
<dbReference type="GO" id="GO:0004180">
    <property type="term" value="F:carboxypeptidase activity"/>
    <property type="evidence" value="ECO:0007669"/>
    <property type="project" value="UniProtKB-KW"/>
</dbReference>
<name>A0A7X9P1G9_9BACT</name>
<gene>
    <name evidence="1" type="ORF">HHU12_01580</name>
</gene>
<keyword evidence="1" id="KW-0378">Hydrolase</keyword>
<dbReference type="GO" id="GO:0030246">
    <property type="term" value="F:carbohydrate binding"/>
    <property type="evidence" value="ECO:0007669"/>
    <property type="project" value="InterPro"/>
</dbReference>
<dbReference type="RefSeq" id="WP_169654389.1">
    <property type="nucleotide sequence ID" value="NZ_JABANE010000003.1"/>
</dbReference>